<proteinExistence type="predicted"/>
<reference evidence="1 2" key="1">
    <citation type="submission" date="2019-03" db="EMBL/GenBank/DDBJ databases">
        <title>Single cell metagenomics reveals metabolic interactions within the superorganism composed of flagellate Streblomastix strix and complex community of Bacteroidetes bacteria on its surface.</title>
        <authorList>
            <person name="Treitli S.C."/>
            <person name="Kolisko M."/>
            <person name="Husnik F."/>
            <person name="Keeling P."/>
            <person name="Hampl V."/>
        </authorList>
    </citation>
    <scope>NUCLEOTIDE SEQUENCE [LARGE SCALE GENOMIC DNA]</scope>
    <source>
        <strain evidence="1">ST1C</strain>
    </source>
</reference>
<evidence type="ECO:0000313" key="2">
    <source>
        <dbReference type="Proteomes" id="UP000324800"/>
    </source>
</evidence>
<protein>
    <submittedName>
        <fullName evidence="1">Uncharacterized protein</fullName>
    </submittedName>
</protein>
<dbReference type="Proteomes" id="UP000324800">
    <property type="component" value="Unassembled WGS sequence"/>
</dbReference>
<name>A0A5J4WGT4_9EUKA</name>
<accession>A0A5J4WGT4</accession>
<gene>
    <name evidence="1" type="ORF">EZS28_010287</name>
</gene>
<comment type="caution">
    <text evidence="1">The sequence shown here is derived from an EMBL/GenBank/DDBJ whole genome shotgun (WGS) entry which is preliminary data.</text>
</comment>
<dbReference type="AlphaFoldDB" id="A0A5J4WGT4"/>
<sequence length="85" mass="9646">MCRAIRILIKLERANLILEYRECYLASEFGCAASVKEEARLKLKQVDIEKYGEQIRVHVNGIFPISVIAQLKQVIAATVTRINAD</sequence>
<evidence type="ECO:0000313" key="1">
    <source>
        <dbReference type="EMBL" id="KAA6394187.1"/>
    </source>
</evidence>
<dbReference type="EMBL" id="SNRW01002015">
    <property type="protein sequence ID" value="KAA6394187.1"/>
    <property type="molecule type" value="Genomic_DNA"/>
</dbReference>
<organism evidence="1 2">
    <name type="scientific">Streblomastix strix</name>
    <dbReference type="NCBI Taxonomy" id="222440"/>
    <lineage>
        <taxon>Eukaryota</taxon>
        <taxon>Metamonada</taxon>
        <taxon>Preaxostyla</taxon>
        <taxon>Oxymonadida</taxon>
        <taxon>Streblomastigidae</taxon>
        <taxon>Streblomastix</taxon>
    </lineage>
</organism>